<keyword evidence="5" id="KW-1185">Reference proteome</keyword>
<dbReference type="EMBL" id="CP034464">
    <property type="protein sequence ID" value="AZP11273.1"/>
    <property type="molecule type" value="Genomic_DNA"/>
</dbReference>
<protein>
    <recommendedName>
        <fullName evidence="2">Protein-L-isoaspartate O-methyltransferase</fullName>
    </recommendedName>
    <alternativeName>
        <fullName evidence="3">Protein L-isoaspartyl methyltransferase</fullName>
    </alternativeName>
</protein>
<evidence type="ECO:0000313" key="5">
    <source>
        <dbReference type="Proteomes" id="UP000275663"/>
    </source>
</evidence>
<dbReference type="GO" id="GO:0032259">
    <property type="term" value="P:methylation"/>
    <property type="evidence" value="ECO:0007669"/>
    <property type="project" value="UniProtKB-KW"/>
</dbReference>
<dbReference type="GO" id="GO:0004719">
    <property type="term" value="F:protein-L-isoaspartate (D-aspartate) O-methyltransferase activity"/>
    <property type="evidence" value="ECO:0007669"/>
    <property type="project" value="InterPro"/>
</dbReference>
<dbReference type="Pfam" id="PF01135">
    <property type="entry name" value="PCMT"/>
    <property type="match status" value="1"/>
</dbReference>
<reference evidence="4 5" key="1">
    <citation type="journal article" date="2011" name="Int. J. Syst. Evol. Microbiol.">
        <title>Description of Undibacterium oligocarboniphilum sp. nov., isolated from purified water, and Undibacterium pigrum strain CCUG 49012 as the type strain of Undibacterium parvum sp. nov., and emended descriptions of the genus Undibacterium and the species Undibacterium pigrum.</title>
        <authorList>
            <person name="Eder W."/>
            <person name="Wanner G."/>
            <person name="Ludwig W."/>
            <person name="Busse H.J."/>
            <person name="Ziemke-Kageler F."/>
            <person name="Lang E."/>
        </authorList>
    </citation>
    <scope>NUCLEOTIDE SEQUENCE [LARGE SCALE GENOMIC DNA]</scope>
    <source>
        <strain evidence="4 5">DSM 23061</strain>
    </source>
</reference>
<dbReference type="GO" id="GO:0005737">
    <property type="term" value="C:cytoplasm"/>
    <property type="evidence" value="ECO:0007669"/>
    <property type="project" value="TreeGrafter"/>
</dbReference>
<evidence type="ECO:0000256" key="2">
    <source>
        <dbReference type="ARBA" id="ARBA00013346"/>
    </source>
</evidence>
<dbReference type="OrthoDB" id="9810066at2"/>
<sequence>MNIEKARFNMIEQQIRPWNVSSPEVLALLAAVKREDYFPDDQKSLAFFDTELPLPGGTVALSPKLEARILQDLAVKKSENVLVVGAGSGYLAALLAHQARQVTVAEAIPELKALAENNLQSQGIFNVDVIWGDALLGKIGSSYDAIVVCGSLEVIPELLKQQLAVAGRMFVFIGKAPVMSAQLITRESELFFNTKNLFETSVQALSQAVPESTFTF</sequence>
<accession>A0A3Q9BP92</accession>
<proteinExistence type="inferred from homology"/>
<keyword evidence="4" id="KW-0489">Methyltransferase</keyword>
<organism evidence="4 5">
    <name type="scientific">Undibacterium parvum</name>
    <dbReference type="NCBI Taxonomy" id="401471"/>
    <lineage>
        <taxon>Bacteria</taxon>
        <taxon>Pseudomonadati</taxon>
        <taxon>Pseudomonadota</taxon>
        <taxon>Betaproteobacteria</taxon>
        <taxon>Burkholderiales</taxon>
        <taxon>Oxalobacteraceae</taxon>
        <taxon>Undibacterium</taxon>
    </lineage>
</organism>
<comment type="similarity">
    <text evidence="1">Belongs to the methyltransferase superfamily. L-isoaspartyl/D-aspartyl protein methyltransferase family.</text>
</comment>
<dbReference type="CDD" id="cd02440">
    <property type="entry name" value="AdoMet_MTases"/>
    <property type="match status" value="1"/>
</dbReference>
<dbReference type="KEGG" id="upv:EJN92_04175"/>
<gene>
    <name evidence="4" type="ORF">EJN92_04175</name>
</gene>
<dbReference type="InterPro" id="IPR000682">
    <property type="entry name" value="PCMT"/>
</dbReference>
<evidence type="ECO:0000256" key="3">
    <source>
        <dbReference type="ARBA" id="ARBA00030757"/>
    </source>
</evidence>
<dbReference type="SUPFAM" id="SSF53335">
    <property type="entry name" value="S-adenosyl-L-methionine-dependent methyltransferases"/>
    <property type="match status" value="1"/>
</dbReference>
<dbReference type="Gene3D" id="3.40.50.150">
    <property type="entry name" value="Vaccinia Virus protein VP39"/>
    <property type="match status" value="1"/>
</dbReference>
<evidence type="ECO:0000256" key="1">
    <source>
        <dbReference type="ARBA" id="ARBA00005369"/>
    </source>
</evidence>
<dbReference type="Proteomes" id="UP000275663">
    <property type="component" value="Chromosome"/>
</dbReference>
<dbReference type="PANTHER" id="PTHR11579">
    <property type="entry name" value="PROTEIN-L-ISOASPARTATE O-METHYLTRANSFERASE"/>
    <property type="match status" value="1"/>
</dbReference>
<dbReference type="InterPro" id="IPR029063">
    <property type="entry name" value="SAM-dependent_MTases_sf"/>
</dbReference>
<evidence type="ECO:0000313" key="4">
    <source>
        <dbReference type="EMBL" id="AZP11273.1"/>
    </source>
</evidence>
<dbReference type="AlphaFoldDB" id="A0A3Q9BP92"/>
<keyword evidence="4" id="KW-0808">Transferase</keyword>
<dbReference type="PANTHER" id="PTHR11579:SF18">
    <property type="entry name" value="PROTEIN-L-ISOASPARTATE O-METHYLTRANSFERASE"/>
    <property type="match status" value="1"/>
</dbReference>
<dbReference type="RefSeq" id="WP_126126661.1">
    <property type="nucleotide sequence ID" value="NZ_CP034464.1"/>
</dbReference>
<name>A0A3Q9BP92_9BURK</name>